<feature type="compositionally biased region" description="Basic and acidic residues" evidence="1">
    <location>
        <begin position="111"/>
        <end position="123"/>
    </location>
</feature>
<dbReference type="AlphaFoldDB" id="A0A080Z3F6"/>
<comment type="caution">
    <text evidence="2">The sequence shown here is derived from an EMBL/GenBank/DDBJ whole genome shotgun (WGS) entry which is preliminary data.</text>
</comment>
<evidence type="ECO:0000256" key="1">
    <source>
        <dbReference type="SAM" id="MobiDB-lite"/>
    </source>
</evidence>
<feature type="compositionally biased region" description="Basic residues" evidence="1">
    <location>
        <begin position="98"/>
        <end position="110"/>
    </location>
</feature>
<name>A0A080Z3F6_PHYNI</name>
<dbReference type="EMBL" id="ANJA01003834">
    <property type="protein sequence ID" value="ETO61167.1"/>
    <property type="molecule type" value="Genomic_DNA"/>
</dbReference>
<gene>
    <name evidence="2" type="ORF">F444_20787</name>
</gene>
<evidence type="ECO:0000313" key="3">
    <source>
        <dbReference type="Proteomes" id="UP000028582"/>
    </source>
</evidence>
<feature type="region of interest" description="Disordered" evidence="1">
    <location>
        <begin position="92"/>
        <end position="166"/>
    </location>
</feature>
<sequence>MMYFQVVYGSVRKASHELHSGNGVENLCPLIKDGRELMVAEVGHLESAPSATTPSLWRQLSLAAVQDGEGARLEKRATRRLDPPQYHNRYHQNATQRARYKRAIKSKKSKERAGARASDEVRQKQTSRAGSVVVARTRRTKSKASIGNPAASEEDSYSETCTSSGCSTSTALIPGSSCDPPSRDVARGLLAGTTHLLEHPNIPRDG</sequence>
<protein>
    <submittedName>
        <fullName evidence="2">Uncharacterized protein</fullName>
    </submittedName>
</protein>
<proteinExistence type="predicted"/>
<organism evidence="2 3">
    <name type="scientific">Phytophthora nicotianae P1976</name>
    <dbReference type="NCBI Taxonomy" id="1317066"/>
    <lineage>
        <taxon>Eukaryota</taxon>
        <taxon>Sar</taxon>
        <taxon>Stramenopiles</taxon>
        <taxon>Oomycota</taxon>
        <taxon>Peronosporomycetes</taxon>
        <taxon>Peronosporales</taxon>
        <taxon>Peronosporaceae</taxon>
        <taxon>Phytophthora</taxon>
    </lineage>
</organism>
<accession>A0A080Z3F6</accession>
<evidence type="ECO:0000313" key="2">
    <source>
        <dbReference type="EMBL" id="ETO61167.1"/>
    </source>
</evidence>
<dbReference type="Proteomes" id="UP000028582">
    <property type="component" value="Unassembled WGS sequence"/>
</dbReference>
<reference evidence="2 3" key="1">
    <citation type="submission" date="2013-11" db="EMBL/GenBank/DDBJ databases">
        <title>The Genome Sequence of Phytophthora parasitica P1976.</title>
        <authorList>
            <consortium name="The Broad Institute Genomics Platform"/>
            <person name="Russ C."/>
            <person name="Tyler B."/>
            <person name="Panabieres F."/>
            <person name="Shan W."/>
            <person name="Tripathy S."/>
            <person name="Grunwald N."/>
            <person name="Machado M."/>
            <person name="Johnson C.S."/>
            <person name="Walker B."/>
            <person name="Young S."/>
            <person name="Zeng Q."/>
            <person name="Gargeya S."/>
            <person name="Fitzgerald M."/>
            <person name="Haas B."/>
            <person name="Abouelleil A."/>
            <person name="Allen A.W."/>
            <person name="Alvarado L."/>
            <person name="Arachchi H.M."/>
            <person name="Berlin A.M."/>
            <person name="Chapman S.B."/>
            <person name="Gainer-Dewar J."/>
            <person name="Goldberg J."/>
            <person name="Griggs A."/>
            <person name="Gujja S."/>
            <person name="Hansen M."/>
            <person name="Howarth C."/>
            <person name="Imamovic A."/>
            <person name="Ireland A."/>
            <person name="Larimer J."/>
            <person name="McCowan C."/>
            <person name="Murphy C."/>
            <person name="Pearson M."/>
            <person name="Poon T.W."/>
            <person name="Priest M."/>
            <person name="Roberts A."/>
            <person name="Saif S."/>
            <person name="Shea T."/>
            <person name="Sisk P."/>
            <person name="Sykes S."/>
            <person name="Wortman J."/>
            <person name="Nusbaum C."/>
            <person name="Birren B."/>
        </authorList>
    </citation>
    <scope>NUCLEOTIDE SEQUENCE [LARGE SCALE GENOMIC DNA]</scope>
    <source>
        <strain evidence="2 3">P1976</strain>
    </source>
</reference>